<accession>A0A499V7M3</accession>
<evidence type="ECO:0000313" key="3">
    <source>
        <dbReference type="EMBL" id="BBJ50284.1"/>
    </source>
</evidence>
<feature type="domain" description="FAD-binding" evidence="2">
    <location>
        <begin position="3"/>
        <end position="57"/>
    </location>
</feature>
<name>A0A499V7M3_STRAX</name>
<reference evidence="3" key="1">
    <citation type="submission" date="2019-04" db="EMBL/GenBank/DDBJ databases">
        <title>Draft genome sequences of Streptomyces avermitilis MC3.</title>
        <authorList>
            <person name="Komaki H."/>
            <person name="Tamura T."/>
            <person name="Hosoyama A."/>
        </authorList>
    </citation>
    <scope>NUCLEOTIDE SEQUENCE</scope>
    <source>
        <strain evidence="3">MC3</strain>
    </source>
</reference>
<dbReference type="GO" id="GO:0071949">
    <property type="term" value="F:FAD binding"/>
    <property type="evidence" value="ECO:0007669"/>
    <property type="project" value="InterPro"/>
</dbReference>
<organism evidence="3">
    <name type="scientific">Streptomyces avermitilis</name>
    <dbReference type="NCBI Taxonomy" id="33903"/>
    <lineage>
        <taxon>Bacteria</taxon>
        <taxon>Bacillati</taxon>
        <taxon>Actinomycetota</taxon>
        <taxon>Actinomycetes</taxon>
        <taxon>Kitasatosporales</taxon>
        <taxon>Streptomycetaceae</taxon>
        <taxon>Streptomyces</taxon>
    </lineage>
</organism>
<dbReference type="AlphaFoldDB" id="A0A499V7M3"/>
<gene>
    <name evidence="3" type="ORF">SAVMC3_29130</name>
</gene>
<protein>
    <recommendedName>
        <fullName evidence="2">FAD-binding domain-containing protein</fullName>
    </recommendedName>
</protein>
<dbReference type="SUPFAM" id="SSF51905">
    <property type="entry name" value="FAD/NAD(P)-binding domain"/>
    <property type="match status" value="1"/>
</dbReference>
<evidence type="ECO:0000259" key="2">
    <source>
        <dbReference type="Pfam" id="PF01494"/>
    </source>
</evidence>
<evidence type="ECO:0000256" key="1">
    <source>
        <dbReference type="SAM" id="MobiDB-lite"/>
    </source>
</evidence>
<feature type="compositionally biased region" description="Low complexity" evidence="1">
    <location>
        <begin position="143"/>
        <end position="163"/>
    </location>
</feature>
<feature type="region of interest" description="Disordered" evidence="1">
    <location>
        <begin position="114"/>
        <end position="181"/>
    </location>
</feature>
<dbReference type="Pfam" id="PF01494">
    <property type="entry name" value="FAD_binding_3"/>
    <property type="match status" value="1"/>
</dbReference>
<dbReference type="EMBL" id="AP019621">
    <property type="protein sequence ID" value="BBJ50284.1"/>
    <property type="molecule type" value="Genomic_DNA"/>
</dbReference>
<dbReference type="Gene3D" id="3.50.50.60">
    <property type="entry name" value="FAD/NAD(P)-binding domain"/>
    <property type="match status" value="1"/>
</dbReference>
<sequence>MDPVIIVGAGPVGLALALALARQEVPSVVLDEGPGNDEQRPARTVVLREDTAALMERLTGLPLDEAGFRWAGWRSMRRKQVMSEITFDADGSGGSVYGSAGVAYGSGGAGYGSAGAAGVSDRSMGGSRRPVDDSRGPSAAPRGPRATTGGPWAAPGGPWSALGVPLKALKGPPRCTSPSTC</sequence>
<dbReference type="InterPro" id="IPR002938">
    <property type="entry name" value="FAD-bd"/>
</dbReference>
<proteinExistence type="predicted"/>
<dbReference type="InterPro" id="IPR036188">
    <property type="entry name" value="FAD/NAD-bd_sf"/>
</dbReference>